<dbReference type="PANTHER" id="PTHR22642:SF2">
    <property type="entry name" value="PROTEIN LONG AFTER FAR-RED 3"/>
    <property type="match status" value="1"/>
</dbReference>
<sequence length="555" mass="59261">MTSRTLFLNATAFLAGAPVPDRGVLIRDGRIAAIGESSAIAALPEAADAERIDAAGGLLHPTFADAHVHTVFGGVELGRLDLSNTVDAADTLAQIAAYAAEYTGEWILGGGWHMSFFEGGIPTREALDSVVPDRPVFLINADHHGAWANSRAFEIAGIDASTPDPADGRFERHPDGTPSGAMQEGAQELFAHVLPPTTMEECRSGLLRGQELLHRLGITAWQEAILGEYAGYPDVTEAYASEVEGGLESDVSGALWVTRALSDPDSPIDPDAVVADFERRRDEAAARGFRTSTAKIMVDGVAENLTAAMNEPYVRGCDCGGGDENRGLAYFSAEDLKVLVPKLNARGFHAHFHAIGDRAARYALDAVEMVPAADRAGVRNHIAHLQVVDPVDVPRFATLDVTANCQALWAVLEAQMVELTLPILGEERSSWQYPFGSLFRSGATLAFGSDWPVSTPDPWQALHVAVNRRAPGEPDSEPLLPGEALPLAVALDGYTRGSHELLGTPRGAGRLTEGATADLALADRDPFAGPASEIWMTRNLITMREGRIVADNRSE</sequence>
<dbReference type="InterPro" id="IPR033932">
    <property type="entry name" value="YtcJ-like"/>
</dbReference>
<feature type="domain" description="Amidohydrolase 3" evidence="1">
    <location>
        <begin position="52"/>
        <end position="550"/>
    </location>
</feature>
<name>A0A934UWT9_9MICO</name>
<dbReference type="PANTHER" id="PTHR22642">
    <property type="entry name" value="IMIDAZOLONEPROPIONASE"/>
    <property type="match status" value="1"/>
</dbReference>
<dbReference type="InterPro" id="IPR011059">
    <property type="entry name" value="Metal-dep_hydrolase_composite"/>
</dbReference>
<dbReference type="Gene3D" id="2.30.40.10">
    <property type="entry name" value="Urease, subunit C, domain 1"/>
    <property type="match status" value="1"/>
</dbReference>
<dbReference type="CDD" id="cd01300">
    <property type="entry name" value="YtcJ_like"/>
    <property type="match status" value="1"/>
</dbReference>
<dbReference type="Proteomes" id="UP000618733">
    <property type="component" value="Unassembled WGS sequence"/>
</dbReference>
<evidence type="ECO:0000259" key="1">
    <source>
        <dbReference type="Pfam" id="PF07969"/>
    </source>
</evidence>
<dbReference type="AlphaFoldDB" id="A0A934UWT9"/>
<proteinExistence type="predicted"/>
<dbReference type="Gene3D" id="3.10.310.70">
    <property type="match status" value="1"/>
</dbReference>
<evidence type="ECO:0000313" key="3">
    <source>
        <dbReference type="Proteomes" id="UP000618733"/>
    </source>
</evidence>
<organism evidence="2 3">
    <name type="scientific">Leucobacter edaphi</name>
    <dbReference type="NCBI Taxonomy" id="2796472"/>
    <lineage>
        <taxon>Bacteria</taxon>
        <taxon>Bacillati</taxon>
        <taxon>Actinomycetota</taxon>
        <taxon>Actinomycetes</taxon>
        <taxon>Micrococcales</taxon>
        <taxon>Microbacteriaceae</taxon>
        <taxon>Leucobacter</taxon>
    </lineage>
</organism>
<protein>
    <submittedName>
        <fullName evidence="2">Amidohydrolase</fullName>
    </submittedName>
</protein>
<dbReference type="GO" id="GO:0016810">
    <property type="term" value="F:hydrolase activity, acting on carbon-nitrogen (but not peptide) bonds"/>
    <property type="evidence" value="ECO:0007669"/>
    <property type="project" value="InterPro"/>
</dbReference>
<dbReference type="Pfam" id="PF07969">
    <property type="entry name" value="Amidohydro_3"/>
    <property type="match status" value="1"/>
</dbReference>
<keyword evidence="3" id="KW-1185">Reference proteome</keyword>
<dbReference type="InterPro" id="IPR013108">
    <property type="entry name" value="Amidohydro_3"/>
</dbReference>
<comment type="caution">
    <text evidence="2">The sequence shown here is derived from an EMBL/GenBank/DDBJ whole genome shotgun (WGS) entry which is preliminary data.</text>
</comment>
<accession>A0A934UWT9</accession>
<dbReference type="SUPFAM" id="SSF51556">
    <property type="entry name" value="Metallo-dependent hydrolases"/>
    <property type="match status" value="1"/>
</dbReference>
<gene>
    <name evidence="2" type="ORF">JD292_00800</name>
</gene>
<dbReference type="EMBL" id="JAEHOI010000001">
    <property type="protein sequence ID" value="MBK0420618.1"/>
    <property type="molecule type" value="Genomic_DNA"/>
</dbReference>
<dbReference type="RefSeq" id="WP_200130830.1">
    <property type="nucleotide sequence ID" value="NZ_JAEHOI010000001.1"/>
</dbReference>
<dbReference type="InterPro" id="IPR032466">
    <property type="entry name" value="Metal_Hydrolase"/>
</dbReference>
<reference evidence="2" key="1">
    <citation type="submission" date="2020-12" db="EMBL/GenBank/DDBJ databases">
        <title>Leucobacter sp. CAS2, isolated from Chromium sludge.</title>
        <authorList>
            <person name="Xu Z."/>
        </authorList>
    </citation>
    <scope>NUCLEOTIDE SEQUENCE</scope>
    <source>
        <strain evidence="2">CSA2</strain>
    </source>
</reference>
<evidence type="ECO:0000313" key="2">
    <source>
        <dbReference type="EMBL" id="MBK0420618.1"/>
    </source>
</evidence>
<dbReference type="Gene3D" id="3.20.20.140">
    <property type="entry name" value="Metal-dependent hydrolases"/>
    <property type="match status" value="1"/>
</dbReference>
<dbReference type="SUPFAM" id="SSF51338">
    <property type="entry name" value="Composite domain of metallo-dependent hydrolases"/>
    <property type="match status" value="1"/>
</dbReference>